<dbReference type="GO" id="GO:0005634">
    <property type="term" value="C:nucleus"/>
    <property type="evidence" value="ECO:0007669"/>
    <property type="project" value="UniProtKB-SubCell"/>
</dbReference>
<dbReference type="GO" id="GO:0003677">
    <property type="term" value="F:DNA binding"/>
    <property type="evidence" value="ECO:0007669"/>
    <property type="project" value="UniProtKB-KW"/>
</dbReference>
<feature type="region of interest" description="Disordered" evidence="7">
    <location>
        <begin position="458"/>
        <end position="478"/>
    </location>
</feature>
<dbReference type="AlphaFoldDB" id="A0AAQ3WK23"/>
<keyword evidence="3" id="KW-0863">Zinc-finger</keyword>
<organism evidence="10 11">
    <name type="scientific">Paspalum notatum var. saurae</name>
    <dbReference type="NCBI Taxonomy" id="547442"/>
    <lineage>
        <taxon>Eukaryota</taxon>
        <taxon>Viridiplantae</taxon>
        <taxon>Streptophyta</taxon>
        <taxon>Embryophyta</taxon>
        <taxon>Tracheophyta</taxon>
        <taxon>Spermatophyta</taxon>
        <taxon>Magnoliopsida</taxon>
        <taxon>Liliopsida</taxon>
        <taxon>Poales</taxon>
        <taxon>Poaceae</taxon>
        <taxon>PACMAD clade</taxon>
        <taxon>Panicoideae</taxon>
        <taxon>Andropogonodae</taxon>
        <taxon>Paspaleae</taxon>
        <taxon>Paspalinae</taxon>
        <taxon>Paspalum</taxon>
    </lineage>
</organism>
<dbReference type="Proteomes" id="UP001341281">
    <property type="component" value="Chromosome 03"/>
</dbReference>
<feature type="domain" description="hAT-like transposase RNase-H fold" evidence="9">
    <location>
        <begin position="208"/>
        <end position="308"/>
    </location>
</feature>
<keyword evidence="2" id="KW-0479">Metal-binding</keyword>
<dbReference type="Pfam" id="PF05699">
    <property type="entry name" value="Dimer_Tnp_hAT"/>
    <property type="match status" value="1"/>
</dbReference>
<keyword evidence="11" id="KW-1185">Reference proteome</keyword>
<dbReference type="EMBL" id="CP144747">
    <property type="protein sequence ID" value="WVZ64438.1"/>
    <property type="molecule type" value="Genomic_DNA"/>
</dbReference>
<evidence type="ECO:0000259" key="9">
    <source>
        <dbReference type="Pfam" id="PF14372"/>
    </source>
</evidence>
<dbReference type="PANTHER" id="PTHR46481:SF10">
    <property type="entry name" value="ZINC FINGER BED DOMAIN-CONTAINING PROTEIN 39"/>
    <property type="match status" value="1"/>
</dbReference>
<dbReference type="PANTHER" id="PTHR46481">
    <property type="entry name" value="ZINC FINGER BED DOMAIN-CONTAINING PROTEIN 4"/>
    <property type="match status" value="1"/>
</dbReference>
<dbReference type="InterPro" id="IPR052035">
    <property type="entry name" value="ZnF_BED_domain_contain"/>
</dbReference>
<name>A0AAQ3WK23_PASNO</name>
<protein>
    <recommendedName>
        <fullName evidence="12">Transposase</fullName>
    </recommendedName>
</protein>
<dbReference type="InterPro" id="IPR025525">
    <property type="entry name" value="hAT-like_transposase_RNase-H"/>
</dbReference>
<proteinExistence type="predicted"/>
<evidence type="ECO:0000259" key="8">
    <source>
        <dbReference type="Pfam" id="PF05699"/>
    </source>
</evidence>
<evidence type="ECO:0000256" key="4">
    <source>
        <dbReference type="ARBA" id="ARBA00022833"/>
    </source>
</evidence>
<keyword evidence="6" id="KW-0539">Nucleus</keyword>
<dbReference type="InterPro" id="IPR012337">
    <property type="entry name" value="RNaseH-like_sf"/>
</dbReference>
<evidence type="ECO:0008006" key="12">
    <source>
        <dbReference type="Google" id="ProtNLM"/>
    </source>
</evidence>
<dbReference type="SUPFAM" id="SSF53098">
    <property type="entry name" value="Ribonuclease H-like"/>
    <property type="match status" value="1"/>
</dbReference>
<feature type="region of interest" description="Disordered" evidence="7">
    <location>
        <begin position="491"/>
        <end position="514"/>
    </location>
</feature>
<dbReference type="InterPro" id="IPR008906">
    <property type="entry name" value="HATC_C_dom"/>
</dbReference>
<evidence type="ECO:0000256" key="3">
    <source>
        <dbReference type="ARBA" id="ARBA00022771"/>
    </source>
</evidence>
<comment type="subcellular location">
    <subcellularLocation>
        <location evidence="1">Nucleus</location>
    </subcellularLocation>
</comment>
<sequence>MSMTVHYIDADWKLHKRIIGFVHVEGSHTGERIGSELVKRLYDWNLDRKIFSFVLDNSSVNDKVISDLLEILLPMKVLLLNGDLFHIRCAAHILNLIVQDGLKVILAVLENVRESVKYVRSSSARKERFRLIAQQVNAPNLSLKTDTPTRWNSTFTMLQTAQKFRYAFARLKERDPSYTFCPSDDEWKHIAIVTDCLKVFYDVTKRVSGTKYPTASLYFNDYCNIYILLREWELSNNVFVAKMAKPMLEKFEKYWGIASKLLAFATILDPRYKLKSIQYYYGLLYGEFEAELKVDDIKRNFRELFDEYASQVTQSSAAASISTNFEVEPSSTERSMSLYATRIGLSRFIHESNSSQHKRSELEVYLEDPCHPETEDDTFDIIGWWKLNGPKYPIISKMARDILSVPVSTVASESAFSTAGLVVDKNRCSLLPETIEALMCTQDWLRADIPVESSMGPEATFSIDISSPTTDEQGPSEDALRDRLFKASADMSTRLVQGRPGESADASLDRLYED</sequence>
<dbReference type="GO" id="GO:0008270">
    <property type="term" value="F:zinc ion binding"/>
    <property type="evidence" value="ECO:0007669"/>
    <property type="project" value="UniProtKB-KW"/>
</dbReference>
<evidence type="ECO:0000256" key="1">
    <source>
        <dbReference type="ARBA" id="ARBA00004123"/>
    </source>
</evidence>
<evidence type="ECO:0000256" key="7">
    <source>
        <dbReference type="SAM" id="MobiDB-lite"/>
    </source>
</evidence>
<feature type="domain" description="HAT C-terminal dimerisation" evidence="8">
    <location>
        <begin position="361"/>
        <end position="445"/>
    </location>
</feature>
<dbReference type="GO" id="GO:0046983">
    <property type="term" value="F:protein dimerization activity"/>
    <property type="evidence" value="ECO:0007669"/>
    <property type="project" value="InterPro"/>
</dbReference>
<accession>A0AAQ3WK23</accession>
<feature type="compositionally biased region" description="Polar residues" evidence="7">
    <location>
        <begin position="463"/>
        <end position="473"/>
    </location>
</feature>
<evidence type="ECO:0000256" key="6">
    <source>
        <dbReference type="ARBA" id="ARBA00023242"/>
    </source>
</evidence>
<dbReference type="Pfam" id="PF14372">
    <property type="entry name" value="hAT-like_RNase-H"/>
    <property type="match status" value="1"/>
</dbReference>
<keyword evidence="5" id="KW-0238">DNA-binding</keyword>
<evidence type="ECO:0000256" key="2">
    <source>
        <dbReference type="ARBA" id="ARBA00022723"/>
    </source>
</evidence>
<evidence type="ECO:0000313" key="11">
    <source>
        <dbReference type="Proteomes" id="UP001341281"/>
    </source>
</evidence>
<evidence type="ECO:0000256" key="5">
    <source>
        <dbReference type="ARBA" id="ARBA00023125"/>
    </source>
</evidence>
<gene>
    <name evidence="10" type="ORF">U9M48_013948</name>
</gene>
<reference evidence="10 11" key="1">
    <citation type="submission" date="2024-02" db="EMBL/GenBank/DDBJ databases">
        <title>High-quality chromosome-scale genome assembly of Pensacola bahiagrass (Paspalum notatum Flugge var. saurae).</title>
        <authorList>
            <person name="Vega J.M."/>
            <person name="Podio M."/>
            <person name="Orjuela J."/>
            <person name="Siena L.A."/>
            <person name="Pessino S.C."/>
            <person name="Combes M.C."/>
            <person name="Mariac C."/>
            <person name="Albertini E."/>
            <person name="Pupilli F."/>
            <person name="Ortiz J.P.A."/>
            <person name="Leblanc O."/>
        </authorList>
    </citation>
    <scope>NUCLEOTIDE SEQUENCE [LARGE SCALE GENOMIC DNA]</scope>
    <source>
        <strain evidence="10">R1</strain>
        <tissue evidence="10">Leaf</tissue>
    </source>
</reference>
<evidence type="ECO:0000313" key="10">
    <source>
        <dbReference type="EMBL" id="WVZ64438.1"/>
    </source>
</evidence>
<keyword evidence="4" id="KW-0862">Zinc</keyword>